<proteinExistence type="predicted"/>
<sequence length="92" mass="9968">MAVRFRGNGWLCCLLILASILTTIDGLNAVKCYPKSRIPFRFAISECAVPLVIVGGYFCLGAILIVSTIMAVSCCAQCSCCFDQRVPDNWVG</sequence>
<keyword evidence="1" id="KW-0472">Membrane</keyword>
<dbReference type="WBParaSite" id="Pan_g19092.t1">
    <property type="protein sequence ID" value="Pan_g19092.t1"/>
    <property type="gene ID" value="Pan_g19092"/>
</dbReference>
<evidence type="ECO:0000256" key="2">
    <source>
        <dbReference type="SAM" id="SignalP"/>
    </source>
</evidence>
<organism evidence="3 4">
    <name type="scientific">Panagrellus redivivus</name>
    <name type="common">Microworm</name>
    <dbReference type="NCBI Taxonomy" id="6233"/>
    <lineage>
        <taxon>Eukaryota</taxon>
        <taxon>Metazoa</taxon>
        <taxon>Ecdysozoa</taxon>
        <taxon>Nematoda</taxon>
        <taxon>Chromadorea</taxon>
        <taxon>Rhabditida</taxon>
        <taxon>Tylenchina</taxon>
        <taxon>Panagrolaimomorpha</taxon>
        <taxon>Panagrolaimoidea</taxon>
        <taxon>Panagrolaimidae</taxon>
        <taxon>Panagrellus</taxon>
    </lineage>
</organism>
<accession>A0A7E4VBV5</accession>
<reference evidence="3" key="1">
    <citation type="journal article" date="2013" name="Genetics">
        <title>The draft genome and transcriptome of Panagrellus redivivus are shaped by the harsh demands of a free-living lifestyle.</title>
        <authorList>
            <person name="Srinivasan J."/>
            <person name="Dillman A.R."/>
            <person name="Macchietto M.G."/>
            <person name="Heikkinen L."/>
            <person name="Lakso M."/>
            <person name="Fracchia K.M."/>
            <person name="Antoshechkin I."/>
            <person name="Mortazavi A."/>
            <person name="Wong G."/>
            <person name="Sternberg P.W."/>
        </authorList>
    </citation>
    <scope>NUCLEOTIDE SEQUENCE [LARGE SCALE GENOMIC DNA]</scope>
    <source>
        <strain evidence="3">MT8872</strain>
    </source>
</reference>
<keyword evidence="3" id="KW-1185">Reference proteome</keyword>
<feature type="transmembrane region" description="Helical" evidence="1">
    <location>
        <begin position="53"/>
        <end position="76"/>
    </location>
</feature>
<evidence type="ECO:0000313" key="4">
    <source>
        <dbReference type="WBParaSite" id="Pan_g19092.t1"/>
    </source>
</evidence>
<protein>
    <submittedName>
        <fullName evidence="4">Secreted peptide</fullName>
    </submittedName>
</protein>
<feature type="signal peptide" evidence="2">
    <location>
        <begin position="1"/>
        <end position="26"/>
    </location>
</feature>
<feature type="chain" id="PRO_5028833564" evidence="2">
    <location>
        <begin position="27"/>
        <end position="92"/>
    </location>
</feature>
<dbReference type="AlphaFoldDB" id="A0A7E4VBV5"/>
<keyword evidence="1" id="KW-0812">Transmembrane</keyword>
<keyword evidence="1" id="KW-1133">Transmembrane helix</keyword>
<name>A0A7E4VBV5_PANRE</name>
<reference evidence="4" key="2">
    <citation type="submission" date="2020-10" db="UniProtKB">
        <authorList>
            <consortium name="WormBaseParasite"/>
        </authorList>
    </citation>
    <scope>IDENTIFICATION</scope>
</reference>
<keyword evidence="2" id="KW-0732">Signal</keyword>
<evidence type="ECO:0000256" key="1">
    <source>
        <dbReference type="SAM" id="Phobius"/>
    </source>
</evidence>
<dbReference type="Proteomes" id="UP000492821">
    <property type="component" value="Unassembled WGS sequence"/>
</dbReference>
<evidence type="ECO:0000313" key="3">
    <source>
        <dbReference type="Proteomes" id="UP000492821"/>
    </source>
</evidence>